<dbReference type="STRING" id="218851.A0A2G5D5R3"/>
<dbReference type="PANTHER" id="PTHR15319">
    <property type="entry name" value="TATA BOX-BINDING PROTEIN ASSOCIATED FACTOR RNA POLYMERASE I SUBUNIT C"/>
    <property type="match status" value="1"/>
</dbReference>
<dbReference type="InterPro" id="IPR038801">
    <property type="entry name" value="TAF1C"/>
</dbReference>
<dbReference type="OrthoDB" id="2382881at2759"/>
<dbReference type="PANTHER" id="PTHR15319:SF1">
    <property type="entry name" value="TATA BOX-BINDING PROTEIN-ASSOCIATED FACTOR RNA POLYMERASE I SUBUNIT C"/>
    <property type="match status" value="1"/>
</dbReference>
<evidence type="ECO:0000313" key="1">
    <source>
        <dbReference type="EMBL" id="PIA38842.1"/>
    </source>
</evidence>
<name>A0A2G5D5R3_AQUCA</name>
<dbReference type="AlphaFoldDB" id="A0A2G5D5R3"/>
<dbReference type="FunCoup" id="A0A2G5D5R3">
    <property type="interactions" value="1232"/>
</dbReference>
<keyword evidence="2" id="KW-1185">Reference proteome</keyword>
<proteinExistence type="predicted"/>
<accession>A0A2G5D5R3</accession>
<sequence>MNFSEEWKSLWTISSVYDPPLLISRPDSLSLGPLLFNPCSKTPINLLLTSQFIAPRFTIPPLSYPRGHLKLQQNPSSNDSKPFLQIPTPNNNILQKLKYSKNEFLLLFPYGDDLNKVGFVRISVNGSKVVILSEILVTEEEFDSRVLRIEVSQLVVDESIEFSAESGNSSVVVVVGFLLACTLNTVHWYRVEIRDTFSELVYLGSKTTKFCNPIVHACWSPHLPEESLVLLENGNLFLFDLEPRCRANKFPRKLKGTRVSFSWEDFDIDSCKGEVKKIRWLSCGFSWHPRIFVVAGSYGVFLVDSRFEKSDVSILAKIEMFHLNRTISNSQFIAFCMAGTDGFYFAVATEENLFLIDIRKPMMSVLQWAHGLDNPHYINVFRLSELRSVVQEDRYKWASDSGFAILMGSFLNSKFSLFCYGPPLLALDKSVAFNVSKFCNPFYAWELPSEISLLGRQCNCGDCLLGEDISNASIPEWKKEKILGFCLIGKDLSESPSEADGLSGFTLIRLVSSGKLESQKYTASCDFTSGKKEEFGKKSSQVVDSFLDLFVDQKYKFPRRFRYVRLESLLGYMNGDLPKVLMSKMKRSCLVSSKTPPYTADYYERICEIMKAAGVDSTGFYPSIEEVLNNISWPMNIHEITSSRMWGGLSVDLLQLAFTIYSELVGVPVEHRKISLEALDIPTLPQLPPFFSKTPTRRSSKWSWKLQLGDVLVGPVLPLPFLRALHKVKKKDSNCWYLEEEENEELELTQQCNEVMIVASEMALSESHCELNESPAVSLANDSEERWGGFQKQKPLFLFKPCASLEKIGSTSDSSPRGPIYEDNNFDTFVSRTHERENTSNPEDLVGLNFFDDLCPIELNFDFCDINFGVMELDGYKKLKQQFSNWQNDNTQYQDFCKSLKIKNKSSLIP</sequence>
<dbReference type="EMBL" id="KZ305044">
    <property type="protein sequence ID" value="PIA38842.1"/>
    <property type="molecule type" value="Genomic_DNA"/>
</dbReference>
<dbReference type="GO" id="GO:0001164">
    <property type="term" value="F:RNA polymerase I core promoter sequence-specific DNA binding"/>
    <property type="evidence" value="ECO:0007669"/>
    <property type="project" value="TreeGrafter"/>
</dbReference>
<evidence type="ECO:0000313" key="2">
    <source>
        <dbReference type="Proteomes" id="UP000230069"/>
    </source>
</evidence>
<dbReference type="InParanoid" id="A0A2G5D5R3"/>
<dbReference type="Proteomes" id="UP000230069">
    <property type="component" value="Unassembled WGS sequence"/>
</dbReference>
<dbReference type="GO" id="GO:0001650">
    <property type="term" value="C:fibrillar center"/>
    <property type="evidence" value="ECO:0007669"/>
    <property type="project" value="TreeGrafter"/>
</dbReference>
<protein>
    <submittedName>
        <fullName evidence="1">Uncharacterized protein</fullName>
    </submittedName>
</protein>
<reference evidence="1 2" key="1">
    <citation type="submission" date="2017-09" db="EMBL/GenBank/DDBJ databases">
        <title>WGS assembly of Aquilegia coerulea Goldsmith.</title>
        <authorList>
            <person name="Hodges S."/>
            <person name="Kramer E."/>
            <person name="Nordborg M."/>
            <person name="Tomkins J."/>
            <person name="Borevitz J."/>
            <person name="Derieg N."/>
            <person name="Yan J."/>
            <person name="Mihaltcheva S."/>
            <person name="Hayes R.D."/>
            <person name="Rokhsar D."/>
        </authorList>
    </citation>
    <scope>NUCLEOTIDE SEQUENCE [LARGE SCALE GENOMIC DNA]</scope>
    <source>
        <strain evidence="2">cv. Goldsmith</strain>
    </source>
</reference>
<gene>
    <name evidence="1" type="ORF">AQUCO_02700203v1</name>
</gene>
<organism evidence="1 2">
    <name type="scientific">Aquilegia coerulea</name>
    <name type="common">Rocky mountain columbine</name>
    <dbReference type="NCBI Taxonomy" id="218851"/>
    <lineage>
        <taxon>Eukaryota</taxon>
        <taxon>Viridiplantae</taxon>
        <taxon>Streptophyta</taxon>
        <taxon>Embryophyta</taxon>
        <taxon>Tracheophyta</taxon>
        <taxon>Spermatophyta</taxon>
        <taxon>Magnoliopsida</taxon>
        <taxon>Ranunculales</taxon>
        <taxon>Ranunculaceae</taxon>
        <taxon>Thalictroideae</taxon>
        <taxon>Aquilegia</taxon>
    </lineage>
</organism>